<comment type="caution">
    <text evidence="1">The sequence shown here is derived from an EMBL/GenBank/DDBJ whole genome shotgun (WGS) entry which is preliminary data.</text>
</comment>
<dbReference type="Proteomes" id="UP000192074">
    <property type="component" value="Unassembled WGS sequence"/>
</dbReference>
<proteinExistence type="predicted"/>
<gene>
    <name evidence="1" type="ORF">AGR4A_pAt10330</name>
</gene>
<reference evidence="1 2" key="1">
    <citation type="submission" date="2016-01" db="EMBL/GenBank/DDBJ databases">
        <authorList>
            <person name="Regsiter A."/>
            <person name="william w."/>
        </authorList>
    </citation>
    <scope>NUCLEOTIDE SEQUENCE [LARGE SCALE GENOMIC DNA]</scope>
    <source>
        <strain evidence="1 2">B6</strain>
    </source>
</reference>
<organism evidence="1 2">
    <name type="scientific">Agrobacterium tumefaciens str. B6</name>
    <dbReference type="NCBI Taxonomy" id="1183423"/>
    <lineage>
        <taxon>Bacteria</taxon>
        <taxon>Pseudomonadati</taxon>
        <taxon>Pseudomonadota</taxon>
        <taxon>Alphaproteobacteria</taxon>
        <taxon>Hyphomicrobiales</taxon>
        <taxon>Rhizobiaceae</taxon>
        <taxon>Rhizobium/Agrobacterium group</taxon>
        <taxon>Agrobacterium</taxon>
        <taxon>Agrobacterium tumefaciens complex</taxon>
    </lineage>
</organism>
<dbReference type="EMBL" id="FCNL01000040">
    <property type="protein sequence ID" value="CVI24850.1"/>
    <property type="molecule type" value="Genomic_DNA"/>
</dbReference>
<name>A0A822VCY3_AGRTU</name>
<protein>
    <submittedName>
        <fullName evidence="1">Uncharacterized protein</fullName>
    </submittedName>
</protein>
<sequence>MRLRVGTYLHIAPSFSLRNALLQINFASSTERTLSNQGSHSDDWLIHIAHADANQAPHLRGPCRTSPP</sequence>
<accession>A0A822VCY3</accession>
<evidence type="ECO:0000313" key="1">
    <source>
        <dbReference type="EMBL" id="CVI24850.1"/>
    </source>
</evidence>
<evidence type="ECO:0000313" key="2">
    <source>
        <dbReference type="Proteomes" id="UP000192074"/>
    </source>
</evidence>
<dbReference type="AlphaFoldDB" id="A0A822VCY3"/>